<feature type="region of interest" description="Disordered" evidence="1">
    <location>
        <begin position="100"/>
        <end position="146"/>
    </location>
</feature>
<dbReference type="Proteomes" id="UP000000844">
    <property type="component" value="Chromosome"/>
</dbReference>
<organism evidence="3 4">
    <name type="scientific">Stackebrandtia nassauensis (strain DSM 44728 / CIP 108903 / NRRL B-16338 / NBRC 102104 / LLR-40K-21)</name>
    <dbReference type="NCBI Taxonomy" id="446470"/>
    <lineage>
        <taxon>Bacteria</taxon>
        <taxon>Bacillati</taxon>
        <taxon>Actinomycetota</taxon>
        <taxon>Actinomycetes</taxon>
        <taxon>Glycomycetales</taxon>
        <taxon>Glycomycetaceae</taxon>
        <taxon>Stackebrandtia</taxon>
    </lineage>
</organism>
<name>D3Q5I8_STANL</name>
<dbReference type="OrthoDB" id="3473545at2"/>
<dbReference type="AlphaFoldDB" id="D3Q5I8"/>
<evidence type="ECO:0000256" key="1">
    <source>
        <dbReference type="SAM" id="MobiDB-lite"/>
    </source>
</evidence>
<sequence length="245" mass="25470">MTTNPAPHGDEADAAVTAGLRALSQSYPDMPSQVAERLERTLAELPELTAPDTALAPAPKPKQPWWRRRYALASASLAVAAFVAGGILIAQFTPMNSDAATNAEGNSESSVQPFDKERDNPGENDQSEKDSGTDSEGSAYRMSYSGTDYSESDLARARGLSATGDKAALDPALEPLSTDKSVRDACLSELTGTYGGSVESVDFGQYEGEPAMVAVVADESSGGTVAAVGPDCRSGDPQVLGSAKF</sequence>
<evidence type="ECO:0000313" key="3">
    <source>
        <dbReference type="EMBL" id="ADD46048.1"/>
    </source>
</evidence>
<dbReference type="RefSeq" id="WP_013021619.1">
    <property type="nucleotide sequence ID" value="NC_013947.1"/>
</dbReference>
<dbReference type="STRING" id="446470.Snas_6432"/>
<dbReference type="HOGENOM" id="CLU_1133053_0_0_11"/>
<protein>
    <submittedName>
        <fullName evidence="3">Uncharacterized protein</fullName>
    </submittedName>
</protein>
<feature type="transmembrane region" description="Helical" evidence="2">
    <location>
        <begin position="70"/>
        <end position="92"/>
    </location>
</feature>
<evidence type="ECO:0000313" key="4">
    <source>
        <dbReference type="Proteomes" id="UP000000844"/>
    </source>
</evidence>
<keyword evidence="2" id="KW-0472">Membrane</keyword>
<keyword evidence="2" id="KW-1133">Transmembrane helix</keyword>
<feature type="compositionally biased region" description="Polar residues" evidence="1">
    <location>
        <begin position="100"/>
        <end position="112"/>
    </location>
</feature>
<dbReference type="eggNOG" id="ENOG5030H8U">
    <property type="taxonomic scope" value="Bacteria"/>
</dbReference>
<feature type="region of interest" description="Disordered" evidence="1">
    <location>
        <begin position="223"/>
        <end position="245"/>
    </location>
</feature>
<keyword evidence="4" id="KW-1185">Reference proteome</keyword>
<keyword evidence="2" id="KW-0812">Transmembrane</keyword>
<proteinExistence type="predicted"/>
<evidence type="ECO:0000256" key="2">
    <source>
        <dbReference type="SAM" id="Phobius"/>
    </source>
</evidence>
<dbReference type="KEGG" id="sna:Snas_6432"/>
<accession>D3Q5I8</accession>
<feature type="compositionally biased region" description="Basic and acidic residues" evidence="1">
    <location>
        <begin position="114"/>
        <end position="132"/>
    </location>
</feature>
<reference evidence="3 4" key="1">
    <citation type="journal article" date="2009" name="Stand. Genomic Sci.">
        <title>Complete genome sequence of Stackebrandtia nassauensis type strain (LLR-40K-21).</title>
        <authorList>
            <person name="Munk C."/>
            <person name="Lapidus A."/>
            <person name="Copeland A."/>
            <person name="Jando M."/>
            <person name="Mayilraj S."/>
            <person name="Glavina Del Rio T."/>
            <person name="Nolan M."/>
            <person name="Chen F."/>
            <person name="Lucas S."/>
            <person name="Tice H."/>
            <person name="Cheng J.F."/>
            <person name="Han C."/>
            <person name="Detter J.C."/>
            <person name="Bruce D."/>
            <person name="Goodwin L."/>
            <person name="Chain P."/>
            <person name="Pitluck S."/>
            <person name="Goker M."/>
            <person name="Ovchinikova G."/>
            <person name="Pati A."/>
            <person name="Ivanova N."/>
            <person name="Mavromatis K."/>
            <person name="Chen A."/>
            <person name="Palaniappan K."/>
            <person name="Land M."/>
            <person name="Hauser L."/>
            <person name="Chang Y.J."/>
            <person name="Jeffries C.D."/>
            <person name="Bristow J."/>
            <person name="Eisen J.A."/>
            <person name="Markowitz V."/>
            <person name="Hugenholtz P."/>
            <person name="Kyrpides N.C."/>
            <person name="Klenk H.P."/>
        </authorList>
    </citation>
    <scope>NUCLEOTIDE SEQUENCE [LARGE SCALE GENOMIC DNA]</scope>
    <source>
        <strain evidence="4">DSM 44728 / CIP 108903 / NRRL B-16338 / NBRC 102104 / LLR-40K-21</strain>
    </source>
</reference>
<dbReference type="EMBL" id="CP001778">
    <property type="protein sequence ID" value="ADD46048.1"/>
    <property type="molecule type" value="Genomic_DNA"/>
</dbReference>
<gene>
    <name evidence="3" type="ordered locus">Snas_6432</name>
</gene>